<evidence type="ECO:0000256" key="2">
    <source>
        <dbReference type="ARBA" id="ARBA00005300"/>
    </source>
</evidence>
<keyword evidence="4" id="KW-0540">Nuclease</keyword>
<keyword evidence="5" id="KW-0479">Metal-binding</keyword>
<name>A0A5P1EZB7_ASPOF</name>
<dbReference type="Gene3D" id="3.40.970.10">
    <property type="entry name" value="Ribonuclease H1, N-terminal domain"/>
    <property type="match status" value="1"/>
</dbReference>
<evidence type="ECO:0000259" key="10">
    <source>
        <dbReference type="Pfam" id="PF01693"/>
    </source>
</evidence>
<feature type="compositionally biased region" description="Polar residues" evidence="9">
    <location>
        <begin position="59"/>
        <end position="70"/>
    </location>
</feature>
<dbReference type="InterPro" id="IPR009027">
    <property type="entry name" value="Ribosomal_bL9/RNase_H1_N"/>
</dbReference>
<evidence type="ECO:0000256" key="8">
    <source>
        <dbReference type="ARBA" id="ARBA00022842"/>
    </source>
</evidence>
<dbReference type="InterPro" id="IPR011320">
    <property type="entry name" value="RNase_H1_N"/>
</dbReference>
<sequence length="131" mass="15514">MARKSFYVVKRGRRCGIFDNWEECKSQVDKFPNASFKGYATYEEALIEWEKHTLARDPASSSRHVQTSEYAQEERYPVRHNLDEDKEKLRETSIFSSYDFVLGSLLSLNRGNFHVINFQKAQYIIAFFRNE</sequence>
<dbReference type="GO" id="GO:0046872">
    <property type="term" value="F:metal ion binding"/>
    <property type="evidence" value="ECO:0007669"/>
    <property type="project" value="UniProtKB-KW"/>
</dbReference>
<reference evidence="12" key="1">
    <citation type="journal article" date="2017" name="Nat. Commun.">
        <title>The asparagus genome sheds light on the origin and evolution of a young Y chromosome.</title>
        <authorList>
            <person name="Harkess A."/>
            <person name="Zhou J."/>
            <person name="Xu C."/>
            <person name="Bowers J.E."/>
            <person name="Van der Hulst R."/>
            <person name="Ayyampalayam S."/>
            <person name="Mercati F."/>
            <person name="Riccardi P."/>
            <person name="McKain M.R."/>
            <person name="Kakrana A."/>
            <person name="Tang H."/>
            <person name="Ray J."/>
            <person name="Groenendijk J."/>
            <person name="Arikit S."/>
            <person name="Mathioni S.M."/>
            <person name="Nakano M."/>
            <person name="Shan H."/>
            <person name="Telgmann-Rauber A."/>
            <person name="Kanno A."/>
            <person name="Yue Z."/>
            <person name="Chen H."/>
            <person name="Li W."/>
            <person name="Chen Y."/>
            <person name="Xu X."/>
            <person name="Zhang Y."/>
            <person name="Luo S."/>
            <person name="Chen H."/>
            <person name="Gao J."/>
            <person name="Mao Z."/>
            <person name="Pires J.C."/>
            <person name="Luo M."/>
            <person name="Kudrna D."/>
            <person name="Wing R.A."/>
            <person name="Meyers B.C."/>
            <person name="Yi K."/>
            <person name="Kong H."/>
            <person name="Lavrijsen P."/>
            <person name="Sunseri F."/>
            <person name="Falavigna A."/>
            <person name="Ye Y."/>
            <person name="Leebens-Mack J.H."/>
            <person name="Chen G."/>
        </authorList>
    </citation>
    <scope>NUCLEOTIDE SEQUENCE [LARGE SCALE GENOMIC DNA]</scope>
    <source>
        <strain evidence="12">cv. DH0086</strain>
    </source>
</reference>
<organism evidence="11 12">
    <name type="scientific">Asparagus officinalis</name>
    <name type="common">Garden asparagus</name>
    <dbReference type="NCBI Taxonomy" id="4686"/>
    <lineage>
        <taxon>Eukaryota</taxon>
        <taxon>Viridiplantae</taxon>
        <taxon>Streptophyta</taxon>
        <taxon>Embryophyta</taxon>
        <taxon>Tracheophyta</taxon>
        <taxon>Spermatophyta</taxon>
        <taxon>Magnoliopsida</taxon>
        <taxon>Liliopsida</taxon>
        <taxon>Asparagales</taxon>
        <taxon>Asparagaceae</taxon>
        <taxon>Asparagoideae</taxon>
        <taxon>Asparagus</taxon>
    </lineage>
</organism>
<evidence type="ECO:0000256" key="4">
    <source>
        <dbReference type="ARBA" id="ARBA00022722"/>
    </source>
</evidence>
<evidence type="ECO:0000256" key="3">
    <source>
        <dbReference type="ARBA" id="ARBA00012180"/>
    </source>
</evidence>
<dbReference type="Proteomes" id="UP000243459">
    <property type="component" value="Chromosome 5"/>
</dbReference>
<dbReference type="EMBL" id="CM007385">
    <property type="protein sequence ID" value="ONK69821.1"/>
    <property type="molecule type" value="Genomic_DNA"/>
</dbReference>
<dbReference type="GO" id="GO:0004523">
    <property type="term" value="F:RNA-DNA hybrid ribonuclease activity"/>
    <property type="evidence" value="ECO:0007669"/>
    <property type="project" value="UniProtKB-EC"/>
</dbReference>
<comment type="cofactor">
    <cofactor evidence="1">
        <name>Mg(2+)</name>
        <dbReference type="ChEBI" id="CHEBI:18420"/>
    </cofactor>
</comment>
<dbReference type="SUPFAM" id="SSF55658">
    <property type="entry name" value="L9 N-domain-like"/>
    <property type="match status" value="1"/>
</dbReference>
<feature type="region of interest" description="Disordered" evidence="9">
    <location>
        <begin position="58"/>
        <end position="77"/>
    </location>
</feature>
<dbReference type="Gramene" id="ONK69821">
    <property type="protein sequence ID" value="ONK69821"/>
    <property type="gene ID" value="A4U43_C05F27090"/>
</dbReference>
<evidence type="ECO:0000256" key="7">
    <source>
        <dbReference type="ARBA" id="ARBA00022801"/>
    </source>
</evidence>
<evidence type="ECO:0000256" key="5">
    <source>
        <dbReference type="ARBA" id="ARBA00022723"/>
    </source>
</evidence>
<evidence type="ECO:0000256" key="9">
    <source>
        <dbReference type="SAM" id="MobiDB-lite"/>
    </source>
</evidence>
<evidence type="ECO:0000313" key="12">
    <source>
        <dbReference type="Proteomes" id="UP000243459"/>
    </source>
</evidence>
<evidence type="ECO:0000256" key="1">
    <source>
        <dbReference type="ARBA" id="ARBA00001946"/>
    </source>
</evidence>
<keyword evidence="6" id="KW-0255">Endonuclease</keyword>
<dbReference type="AlphaFoldDB" id="A0A5P1EZB7"/>
<comment type="similarity">
    <text evidence="2">Belongs to the RNase H family.</text>
</comment>
<accession>A0A5P1EZB7</accession>
<dbReference type="InterPro" id="IPR037056">
    <property type="entry name" value="RNase_H1_N_sf"/>
</dbReference>
<dbReference type="FunFam" id="3.40.970.10:FF:000001">
    <property type="entry name" value="Ribonuclease H1"/>
    <property type="match status" value="1"/>
</dbReference>
<dbReference type="Pfam" id="PF01693">
    <property type="entry name" value="Cauli_VI"/>
    <property type="match status" value="1"/>
</dbReference>
<dbReference type="EC" id="3.1.26.4" evidence="3"/>
<keyword evidence="7" id="KW-0378">Hydrolase</keyword>
<protein>
    <recommendedName>
        <fullName evidence="3">ribonuclease H</fullName>
        <ecNumber evidence="3">3.1.26.4</ecNumber>
    </recommendedName>
</protein>
<feature type="domain" description="Ribonuclease H1 N-terminal" evidence="10">
    <location>
        <begin position="6"/>
        <end position="45"/>
    </location>
</feature>
<evidence type="ECO:0000313" key="11">
    <source>
        <dbReference type="EMBL" id="ONK69821.1"/>
    </source>
</evidence>
<gene>
    <name evidence="11" type="ORF">A4U43_C05F27090</name>
</gene>
<proteinExistence type="inferred from homology"/>
<evidence type="ECO:0000256" key="6">
    <source>
        <dbReference type="ARBA" id="ARBA00022759"/>
    </source>
</evidence>
<keyword evidence="12" id="KW-1185">Reference proteome</keyword>
<keyword evidence="8" id="KW-0460">Magnesium</keyword>